<evidence type="ECO:0000256" key="1">
    <source>
        <dbReference type="ARBA" id="ARBA00004479"/>
    </source>
</evidence>
<evidence type="ECO:0000256" key="8">
    <source>
        <dbReference type="SAM" id="Phobius"/>
    </source>
</evidence>
<dbReference type="PANTHER" id="PTHR15583">
    <property type="entry name" value="INTERLEUKIN-17 RECEPTOR"/>
    <property type="match status" value="1"/>
</dbReference>
<dbReference type="AlphaFoldDB" id="A0AAV6SST3"/>
<feature type="domain" description="SEFIR" evidence="9">
    <location>
        <begin position="253"/>
        <end position="405"/>
    </location>
</feature>
<keyword evidence="3" id="KW-0732">Signal</keyword>
<dbReference type="Pfam" id="PF08357">
    <property type="entry name" value="SEFIR"/>
    <property type="match status" value="1"/>
</dbReference>
<dbReference type="InterPro" id="IPR039465">
    <property type="entry name" value="IL-17_rcpt-like"/>
</dbReference>
<evidence type="ECO:0000256" key="6">
    <source>
        <dbReference type="ARBA" id="ARBA00023170"/>
    </source>
</evidence>
<evidence type="ECO:0000256" key="2">
    <source>
        <dbReference type="ARBA" id="ARBA00022692"/>
    </source>
</evidence>
<evidence type="ECO:0000259" key="9">
    <source>
        <dbReference type="PROSITE" id="PS51534"/>
    </source>
</evidence>
<dbReference type="PROSITE" id="PS51534">
    <property type="entry name" value="SEFIR"/>
    <property type="match status" value="1"/>
</dbReference>
<dbReference type="GO" id="GO:0030368">
    <property type="term" value="F:interleukin-17 receptor activity"/>
    <property type="evidence" value="ECO:0007669"/>
    <property type="project" value="InterPro"/>
</dbReference>
<evidence type="ECO:0000313" key="10">
    <source>
        <dbReference type="EMBL" id="KAG7520521.1"/>
    </source>
</evidence>
<keyword evidence="5 8" id="KW-0472">Membrane</keyword>
<feature type="transmembrane region" description="Helical" evidence="8">
    <location>
        <begin position="209"/>
        <end position="234"/>
    </location>
</feature>
<keyword evidence="2 8" id="KW-0812">Transmembrane</keyword>
<evidence type="ECO:0000256" key="3">
    <source>
        <dbReference type="ARBA" id="ARBA00022729"/>
    </source>
</evidence>
<protein>
    <recommendedName>
        <fullName evidence="9">SEFIR domain-containing protein</fullName>
    </recommendedName>
</protein>
<dbReference type="InterPro" id="IPR013568">
    <property type="entry name" value="SEFIR_dom"/>
</dbReference>
<accession>A0AAV6SST3</accession>
<name>A0AAV6SST3_SOLSE</name>
<evidence type="ECO:0000256" key="4">
    <source>
        <dbReference type="ARBA" id="ARBA00022989"/>
    </source>
</evidence>
<dbReference type="GO" id="GO:0016020">
    <property type="term" value="C:membrane"/>
    <property type="evidence" value="ECO:0007669"/>
    <property type="project" value="UniProtKB-SubCell"/>
</dbReference>
<keyword evidence="7" id="KW-0325">Glycoprotein</keyword>
<evidence type="ECO:0000256" key="7">
    <source>
        <dbReference type="ARBA" id="ARBA00023180"/>
    </source>
</evidence>
<dbReference type="EMBL" id="JAGKHQ010000003">
    <property type="protein sequence ID" value="KAG7520521.1"/>
    <property type="molecule type" value="Genomic_DNA"/>
</dbReference>
<keyword evidence="6" id="KW-0675">Receptor</keyword>
<reference evidence="10 11" key="1">
    <citation type="journal article" date="2021" name="Sci. Rep.">
        <title>Chromosome anchoring in Senegalese sole (Solea senegalensis) reveals sex-associated markers and genome rearrangements in flatfish.</title>
        <authorList>
            <person name="Guerrero-Cozar I."/>
            <person name="Gomez-Garrido J."/>
            <person name="Berbel C."/>
            <person name="Martinez-Blanch J.F."/>
            <person name="Alioto T."/>
            <person name="Claros M.G."/>
            <person name="Gagnaire P.A."/>
            <person name="Manchado M."/>
        </authorList>
    </citation>
    <scope>NUCLEOTIDE SEQUENCE [LARGE SCALE GENOMIC DNA]</scope>
    <source>
        <strain evidence="10">Sse05_10M</strain>
    </source>
</reference>
<evidence type="ECO:0000313" key="11">
    <source>
        <dbReference type="Proteomes" id="UP000693946"/>
    </source>
</evidence>
<evidence type="ECO:0000256" key="5">
    <source>
        <dbReference type="ARBA" id="ARBA00023136"/>
    </source>
</evidence>
<sequence length="458" mass="50877">MRRRNDDGDYKKNSETEEEEEVKVTVSVEVFSFVSSALVLVITPAEVMSHEITVKCREYYGFPPISNTTPSFLADLKGELVTVEENTMLNISWAVNIDASIKYLKGTYITIDGESYHCDYKPHLSEDITESKQRWFSFLKEASNGFTSIQVTNLPLPPLGSDSSYKTLLHMNIPKQSMQVSTASVTLETAQVSTVETTASTVRGEVEHITIAIVGGLAFLMILTMCCIICKCCGANIATSMGFKHLPQSPMVPVDVLVVYPAENSAFQQVVVALAEFLQWHGGCRVAIDMWQQQKIAELGPMRWLAQQAKDADQILIICPQASSQPSCSPSNHNFPESPIPAAAHDLFPLILNMVASHAKNTSDLAKFWLVQFDKQQNRMPSTMPLELRACKSFCLMKDLNKLCKSLHSQSQKSKLSQVTVSEKSTSKLRDAVEKHFQKCGATEKCGHLCLNIGYENM</sequence>
<gene>
    <name evidence="10" type="ORF">JOB18_031183</name>
</gene>
<dbReference type="PANTHER" id="PTHR15583:SF11">
    <property type="entry name" value="INTERLEUKIN-17 RECEPTOR B"/>
    <property type="match status" value="1"/>
</dbReference>
<comment type="subcellular location">
    <subcellularLocation>
        <location evidence="1">Membrane</location>
        <topology evidence="1">Single-pass type I membrane protein</topology>
    </subcellularLocation>
</comment>
<organism evidence="10 11">
    <name type="scientific">Solea senegalensis</name>
    <name type="common">Senegalese sole</name>
    <dbReference type="NCBI Taxonomy" id="28829"/>
    <lineage>
        <taxon>Eukaryota</taxon>
        <taxon>Metazoa</taxon>
        <taxon>Chordata</taxon>
        <taxon>Craniata</taxon>
        <taxon>Vertebrata</taxon>
        <taxon>Euteleostomi</taxon>
        <taxon>Actinopterygii</taxon>
        <taxon>Neopterygii</taxon>
        <taxon>Teleostei</taxon>
        <taxon>Neoteleostei</taxon>
        <taxon>Acanthomorphata</taxon>
        <taxon>Carangaria</taxon>
        <taxon>Pleuronectiformes</taxon>
        <taxon>Pleuronectoidei</taxon>
        <taxon>Soleidae</taxon>
        <taxon>Solea</taxon>
    </lineage>
</organism>
<keyword evidence="11" id="KW-1185">Reference proteome</keyword>
<proteinExistence type="predicted"/>
<comment type="caution">
    <text evidence="10">The sequence shown here is derived from an EMBL/GenBank/DDBJ whole genome shotgun (WGS) entry which is preliminary data.</text>
</comment>
<dbReference type="Proteomes" id="UP000693946">
    <property type="component" value="Linkage Group LG11"/>
</dbReference>
<keyword evidence="4 8" id="KW-1133">Transmembrane helix</keyword>